<dbReference type="EMBL" id="KE356561">
    <property type="protein sequence ID" value="ERG95246.1"/>
    <property type="molecule type" value="Genomic_DNA"/>
</dbReference>
<evidence type="ECO:0000313" key="2">
    <source>
        <dbReference type="Proteomes" id="UP000030710"/>
    </source>
</evidence>
<protein>
    <submittedName>
        <fullName evidence="1">Uncharacterized protein</fullName>
    </submittedName>
</protein>
<dbReference type="eggNOG" id="arCOG00692">
    <property type="taxonomic scope" value="Archaea"/>
</dbReference>
<dbReference type="HOGENOM" id="CLU_2103453_0_0_2"/>
<dbReference type="Proteomes" id="UP000030710">
    <property type="component" value="Unassembled WGS sequence"/>
</dbReference>
<dbReference type="STRING" id="1238425.J07HQW2_01697"/>
<gene>
    <name evidence="1" type="ORF">J07HQW2_01697</name>
</gene>
<accession>U1PS95</accession>
<evidence type="ECO:0000313" key="1">
    <source>
        <dbReference type="EMBL" id="ERG95246.1"/>
    </source>
</evidence>
<organism evidence="1 2">
    <name type="scientific">Haloquadratum walsbyi J07HQW2</name>
    <dbReference type="NCBI Taxonomy" id="1238425"/>
    <lineage>
        <taxon>Archaea</taxon>
        <taxon>Methanobacteriati</taxon>
        <taxon>Methanobacteriota</taxon>
        <taxon>Stenosarchaea group</taxon>
        <taxon>Halobacteria</taxon>
        <taxon>Halobacteriales</taxon>
        <taxon>Haloferacaceae</taxon>
        <taxon>Haloquadratum</taxon>
    </lineage>
</organism>
<reference evidence="1 2" key="1">
    <citation type="journal article" date="2013" name="PLoS ONE">
        <title>Assembly-driven community genomics of a hypersaline microbial ecosystem.</title>
        <authorList>
            <person name="Podell S."/>
            <person name="Ugalde J.A."/>
            <person name="Narasingarao P."/>
            <person name="Banfield J.F."/>
            <person name="Heidelberg K.B."/>
            <person name="Allen E.E."/>
        </authorList>
    </citation>
    <scope>NUCLEOTIDE SEQUENCE [LARGE SCALE GENOMIC DNA]</scope>
    <source>
        <strain evidence="2">J07HQW2</strain>
    </source>
</reference>
<proteinExistence type="predicted"/>
<name>U1PS95_9EURY</name>
<dbReference type="AlphaFoldDB" id="U1PS95"/>
<sequence>MTTSGTAACIEFREDDVSGAEAMQKASADLTIETVILGRESKSVMHMTDGFGTSDARDGELEQVRSAICDGNKLFGIRAGERDADYITPALNIGPDFLTHMVHLETDHLTRLATE</sequence>